<dbReference type="Proteomes" id="UP000249057">
    <property type="component" value="Unassembled WGS sequence"/>
</dbReference>
<evidence type="ECO:0000313" key="1">
    <source>
        <dbReference type="EMBL" id="RAH51188.1"/>
    </source>
</evidence>
<proteinExistence type="predicted"/>
<accession>A0ACD1GPL5</accession>
<keyword evidence="2" id="KW-1185">Reference proteome</keyword>
<dbReference type="EMBL" id="KZ825311">
    <property type="protein sequence ID" value="RAH51188.1"/>
    <property type="molecule type" value="Genomic_DNA"/>
</dbReference>
<name>A0ACD1GPL5_9EURO</name>
<reference evidence="1" key="1">
    <citation type="submission" date="2018-02" db="EMBL/GenBank/DDBJ databases">
        <title>The genomes of Aspergillus section Nigri reveals drivers in fungal speciation.</title>
        <authorList>
            <consortium name="DOE Joint Genome Institute"/>
            <person name="Vesth T.C."/>
            <person name="Nybo J."/>
            <person name="Theobald S."/>
            <person name="Brandl J."/>
            <person name="Frisvad J.C."/>
            <person name="Nielsen K.F."/>
            <person name="Lyhne E.K."/>
            <person name="Kogle M.E."/>
            <person name="Kuo A."/>
            <person name="Riley R."/>
            <person name="Clum A."/>
            <person name="Nolan M."/>
            <person name="Lipzen A."/>
            <person name="Salamov A."/>
            <person name="Henrissat B."/>
            <person name="Wiebenga A."/>
            <person name="De vries R.P."/>
            <person name="Grigoriev I.V."/>
            <person name="Mortensen U.H."/>
            <person name="Andersen M.R."/>
            <person name="Baker S.E."/>
        </authorList>
    </citation>
    <scope>NUCLEOTIDE SEQUENCE</scope>
    <source>
        <strain evidence="1">CBS 621.78</strain>
    </source>
</reference>
<gene>
    <name evidence="1" type="ORF">BO95DRAFT_449004</name>
</gene>
<organism evidence="1 2">
    <name type="scientific">Aspergillus brunneoviolaceus CBS 621.78</name>
    <dbReference type="NCBI Taxonomy" id="1450534"/>
    <lineage>
        <taxon>Eukaryota</taxon>
        <taxon>Fungi</taxon>
        <taxon>Dikarya</taxon>
        <taxon>Ascomycota</taxon>
        <taxon>Pezizomycotina</taxon>
        <taxon>Eurotiomycetes</taxon>
        <taxon>Eurotiomycetidae</taxon>
        <taxon>Eurotiales</taxon>
        <taxon>Aspergillaceae</taxon>
        <taxon>Aspergillus</taxon>
        <taxon>Aspergillus subgen. Circumdati</taxon>
    </lineage>
</organism>
<sequence>MKNIMGLFHPSNQQGPQGFSSLIQNAFDAAVQEFKANLNNDAVYQKILSVTSIDEVYDLTDQLQAEQGRKGHLRHLAKIEPYLNRLRDYAAVIENFVQIKPEIMALIWGPIKLLLQWSSVLAQSFDAILQITGDIGVLLPEFQDCAVLFAQNSRIYDLMVLFFKDILDFYQVGLKFFTMSRWKYFFESVWPRKRGRINLVKTHIERHSLLMRNEVRLEHIREEHEARLKALEHFKAEERAQRLQQFHVIKTDVNPRMYDDKLNWCHGRICDGSGAWLLRDKAFTRWLNFSAGTPPVLWLQGIPGAGKTFLASLAIDKTRTVAHTAFAFLSHTYSSSTSALSVLHSLIFQLAGRNEDMQDVLCHSTHDRIRSDVTVAIGLLRDLLNCAGPAFLVVDGVDEIEEPERGILLKQLLVLSEKCPETRVFISSRRESDIAAILEKISESIRIDKRNEEGIQAFISQQLRQMFESREFPPDVQTQIRQSMEPLASKANGMFLYAKVVLSSIELLDDVAEICEELSLLPEDLDSAYARILLRINNLRPPSVKAKARRILAWVGCSPTPLTLREMEQALSIQPGNFNAGRTLSAAPNLNKLCGPIVEVTGEYVQFVHFTVKEYFFSTDVTDHISLIDGTFDLATTCITYFCQGSHNPDVVSDDDQFTQHLIEGSYRLHYYAQERCFEVLQIYLRWSNNAKPPSSLFNCLNMLMATLRNDQFALAADDGRLIEASFLHNFEADHPELYQFLYNIYRFRYMCSQESYHLNEETKWVDFDPLVSSQVSIRLYQYIGKVRCTSSSNNAGCQFGLLDRVFGLQPYKCGYLNCPLQRRGFESNAIQKRHEAEHTRVWKCPVSGCEYARIGFLSANMRDQHAIKAHRKPNDSIDILHDSHMSPEDEFEFILDLVRSNDVEAINSLAPTELGAKLGYVSSSSYKLGKILGRIGSASIVGVLLPYAESQYIYLEAILASNTDVLNWLIDAKIKDKYYAHLRFVCREFARCDSAEMHDIGRRWFAMSRNAECQAPLKLYDAVMSQDVIGATASKPGREDFLVSLWDSVWSYFSQSWISQALKNVAKTTCSLRLGQILIQHGANVNGIVKGSKILALEYATRRSTAKNAEFVKFLLFHGADAQPTSTSVIISNQIGAKEISRWLGTSWDELVKQAKAHIDGNLPAF</sequence>
<evidence type="ECO:0000313" key="2">
    <source>
        <dbReference type="Proteomes" id="UP000249057"/>
    </source>
</evidence>
<protein>
    <submittedName>
        <fullName evidence="1">Uncharacterized protein</fullName>
    </submittedName>
</protein>